<evidence type="ECO:0000256" key="1">
    <source>
        <dbReference type="SAM" id="Phobius"/>
    </source>
</evidence>
<feature type="transmembrane region" description="Helical" evidence="1">
    <location>
        <begin position="34"/>
        <end position="54"/>
    </location>
</feature>
<reference evidence="2" key="1">
    <citation type="submission" date="2023-03" db="EMBL/GenBank/DDBJ databases">
        <title>Andean soil-derived lignocellulolytic bacterial consortium as a source of novel taxa and putative plastic-active enzymes.</title>
        <authorList>
            <person name="Diaz-Garcia L."/>
            <person name="Chuvochina M."/>
            <person name="Feuerriegel G."/>
            <person name="Bunk B."/>
            <person name="Sproer C."/>
            <person name="Streit W.R."/>
            <person name="Rodriguez L.M."/>
            <person name="Overmann J."/>
            <person name="Jimenez D.J."/>
        </authorList>
    </citation>
    <scope>NUCLEOTIDE SEQUENCE</scope>
    <source>
        <strain evidence="2">MAG 4610</strain>
    </source>
</reference>
<evidence type="ECO:0000313" key="3">
    <source>
        <dbReference type="Proteomes" id="UP001213972"/>
    </source>
</evidence>
<feature type="transmembrane region" description="Helical" evidence="1">
    <location>
        <begin position="90"/>
        <end position="110"/>
    </location>
</feature>
<feature type="transmembrane region" description="Helical" evidence="1">
    <location>
        <begin position="61"/>
        <end position="84"/>
    </location>
</feature>
<keyword evidence="1" id="KW-0472">Membrane</keyword>
<proteinExistence type="predicted"/>
<sequence>MKASLRSALSALGVAFTAYLAVGGMIWTSTPQQPLLVVAMITLYLVTVWLCIFWGSGTTPLPLWLTALALLAAVLVPNVTWFAAGDDVRLQTWATWGLGGISALLAILVVRRRVWAAWIGVGILAVSGSFWIGIVSALSLGAVGAVVWVGIAQLVTGLMARAARDTAELTELQRSSSEWLASQSGRRRERRVTVQRAIALAGPVLTRVIETGGVLDDDERALARLSEGRLRDELRGRRLLDDAVRLQLETVRRRGTEVTMLDEGGLDGVEETHLTAIRTELAQALADARSERVFIRTSQHESIAVTVVGRSRSEDDPDGEDVVDLWHEIRWPADADAT</sequence>
<name>A0AAJ5W2S8_9MICO</name>
<gene>
    <name evidence="2" type="ORF">P0Y48_00800</name>
</gene>
<feature type="transmembrane region" description="Helical" evidence="1">
    <location>
        <begin position="140"/>
        <end position="160"/>
    </location>
</feature>
<keyword evidence="1" id="KW-0812">Transmembrane</keyword>
<accession>A0AAJ5W2S8</accession>
<protein>
    <submittedName>
        <fullName evidence="2">Uncharacterized protein</fullName>
    </submittedName>
</protein>
<organism evidence="2 3">
    <name type="scientific">Candidatus Microbacterium phytovorans</name>
    <dbReference type="NCBI Taxonomy" id="3121374"/>
    <lineage>
        <taxon>Bacteria</taxon>
        <taxon>Bacillati</taxon>
        <taxon>Actinomycetota</taxon>
        <taxon>Actinomycetes</taxon>
        <taxon>Micrococcales</taxon>
        <taxon>Microbacteriaceae</taxon>
        <taxon>Microbacterium</taxon>
    </lineage>
</organism>
<keyword evidence="1" id="KW-1133">Transmembrane helix</keyword>
<feature type="transmembrane region" description="Helical" evidence="1">
    <location>
        <begin position="7"/>
        <end position="28"/>
    </location>
</feature>
<dbReference type="AlphaFoldDB" id="A0AAJ5W2S8"/>
<feature type="transmembrane region" description="Helical" evidence="1">
    <location>
        <begin position="115"/>
        <end position="134"/>
    </location>
</feature>
<dbReference type="EMBL" id="CP119321">
    <property type="protein sequence ID" value="WEK13783.1"/>
    <property type="molecule type" value="Genomic_DNA"/>
</dbReference>
<evidence type="ECO:0000313" key="2">
    <source>
        <dbReference type="EMBL" id="WEK13783.1"/>
    </source>
</evidence>
<dbReference type="Proteomes" id="UP001213972">
    <property type="component" value="Chromosome"/>
</dbReference>